<dbReference type="AlphaFoldDB" id="A0A2A5T6J6"/>
<organism evidence="2 3">
    <name type="scientific">Candidatus Enterovibrio escicola</name>
    <dbReference type="NCBI Taxonomy" id="1927127"/>
    <lineage>
        <taxon>Bacteria</taxon>
        <taxon>Pseudomonadati</taxon>
        <taxon>Pseudomonadota</taxon>
        <taxon>Gammaproteobacteria</taxon>
        <taxon>Vibrionales</taxon>
        <taxon>Vibrionaceae</taxon>
        <taxon>Enterovibrio</taxon>
    </lineage>
</organism>
<comment type="caution">
    <text evidence="2">The sequence shown here is derived from an EMBL/GenBank/DDBJ whole genome shotgun (WGS) entry which is preliminary data.</text>
</comment>
<dbReference type="EMBL" id="NBYY01000009">
    <property type="protein sequence ID" value="PCS23748.1"/>
    <property type="molecule type" value="Genomic_DNA"/>
</dbReference>
<accession>A0A2A5T6J6</accession>
<protein>
    <submittedName>
        <fullName evidence="2">Mobile element protein</fullName>
    </submittedName>
</protein>
<feature type="region of interest" description="Disordered" evidence="1">
    <location>
        <begin position="1"/>
        <end position="30"/>
    </location>
</feature>
<keyword evidence="3" id="KW-1185">Reference proteome</keyword>
<sequence length="50" mass="5792">MKNKGITPSIPPRRNAGYWEEGDPRNEEVKTLEKDKLAELKKEEVITKSH</sequence>
<reference evidence="3" key="1">
    <citation type="submission" date="2017-04" db="EMBL/GenBank/DDBJ databases">
        <title>Genome evolution of the luminous symbionts of deep sea anglerfish.</title>
        <authorList>
            <person name="Hendry T.A."/>
        </authorList>
    </citation>
    <scope>NUCLEOTIDE SEQUENCE [LARGE SCALE GENOMIC DNA]</scope>
</reference>
<dbReference type="Proteomes" id="UP000219020">
    <property type="component" value="Unassembled WGS sequence"/>
</dbReference>
<evidence type="ECO:0000313" key="3">
    <source>
        <dbReference type="Proteomes" id="UP000219020"/>
    </source>
</evidence>
<evidence type="ECO:0000313" key="2">
    <source>
        <dbReference type="EMBL" id="PCS23748.1"/>
    </source>
</evidence>
<gene>
    <name evidence="2" type="ORF">BTN49_0717</name>
</gene>
<proteinExistence type="predicted"/>
<evidence type="ECO:0000256" key="1">
    <source>
        <dbReference type="SAM" id="MobiDB-lite"/>
    </source>
</evidence>
<name>A0A2A5T6J6_9GAMM</name>